<gene>
    <name evidence="1" type="ORF">EV695_0304</name>
</gene>
<proteinExistence type="predicted"/>
<keyword evidence="2" id="KW-1185">Reference proteome</keyword>
<dbReference type="RefSeq" id="WP_131904145.1">
    <property type="nucleotide sequence ID" value="NZ_BAAAFU010000008.1"/>
</dbReference>
<reference evidence="1 2" key="1">
    <citation type="submission" date="2019-03" db="EMBL/GenBank/DDBJ databases">
        <title>Genomic Encyclopedia of Type Strains, Phase IV (KMG-IV): sequencing the most valuable type-strain genomes for metagenomic binning, comparative biology and taxonomic classification.</title>
        <authorList>
            <person name="Goeker M."/>
        </authorList>
    </citation>
    <scope>NUCLEOTIDE SEQUENCE [LARGE SCALE GENOMIC DNA]</scope>
    <source>
        <strain evidence="1 2">DSM 24830</strain>
    </source>
</reference>
<dbReference type="AlphaFoldDB" id="A0A4R1F4Z6"/>
<accession>A0A4R1F4Z6</accession>
<name>A0A4R1F4Z6_9GAMM</name>
<comment type="caution">
    <text evidence="1">The sequence shown here is derived from an EMBL/GenBank/DDBJ whole genome shotgun (WGS) entry which is preliminary data.</text>
</comment>
<organism evidence="1 2">
    <name type="scientific">Cocleimonas flava</name>
    <dbReference type="NCBI Taxonomy" id="634765"/>
    <lineage>
        <taxon>Bacteria</taxon>
        <taxon>Pseudomonadati</taxon>
        <taxon>Pseudomonadota</taxon>
        <taxon>Gammaproteobacteria</taxon>
        <taxon>Thiotrichales</taxon>
        <taxon>Thiotrichaceae</taxon>
        <taxon>Cocleimonas</taxon>
    </lineage>
</organism>
<evidence type="ECO:0000313" key="1">
    <source>
        <dbReference type="EMBL" id="TCJ88450.1"/>
    </source>
</evidence>
<dbReference type="Proteomes" id="UP000294887">
    <property type="component" value="Unassembled WGS sequence"/>
</dbReference>
<protein>
    <submittedName>
        <fullName evidence="1">Uncharacterized protein</fullName>
    </submittedName>
</protein>
<evidence type="ECO:0000313" key="2">
    <source>
        <dbReference type="Proteomes" id="UP000294887"/>
    </source>
</evidence>
<dbReference type="OrthoDB" id="9785495at2"/>
<sequence length="131" mass="14747">MAFLITTYRYNAVMADLFTVTAPLTITKPNGDELLMAEFYKHPKGLLFFEPYWHLQDDQSGIQLIKGWLEGEGPWKISGHVIKVLACHGTNACVANEFNEWQSYRLSNPVEYPPEPMIDAIASKLGASLLT</sequence>
<dbReference type="EMBL" id="SMFQ01000002">
    <property type="protein sequence ID" value="TCJ88450.1"/>
    <property type="molecule type" value="Genomic_DNA"/>
</dbReference>